<sequence length="174" mass="19041">MAIHEASHAVIRLCLGLGTLTKITVDAPNGGYLTWRTDELHELTEGFFTAVLAAIWAGRAGEEVIMKSFAASGGGDQAVATKLAYDMETAMGFGQTRPLLYRSAPDWRSHLINDPELSEHVNARLEAAYNTAREMVAKQREAIMHLAGALFVHDTLEGPELESHLQAVRELLVE</sequence>
<dbReference type="AlphaFoldDB" id="A0A942IA49"/>
<evidence type="ECO:0000259" key="1">
    <source>
        <dbReference type="Pfam" id="PF01434"/>
    </source>
</evidence>
<organism evidence="2 3">
    <name type="scientific">Pseudaminobacter soli</name>
    <name type="common">ex Zhang et al. 2022</name>
    <dbReference type="NCBI Taxonomy" id="2831468"/>
    <lineage>
        <taxon>Bacteria</taxon>
        <taxon>Pseudomonadati</taxon>
        <taxon>Pseudomonadota</taxon>
        <taxon>Alphaproteobacteria</taxon>
        <taxon>Hyphomicrobiales</taxon>
        <taxon>Phyllobacteriaceae</taxon>
        <taxon>Pseudaminobacter</taxon>
    </lineage>
</organism>
<dbReference type="Pfam" id="PF01434">
    <property type="entry name" value="Peptidase_M41"/>
    <property type="match status" value="1"/>
</dbReference>
<feature type="domain" description="Peptidase M41" evidence="1">
    <location>
        <begin position="2"/>
        <end position="162"/>
    </location>
</feature>
<accession>A0A942IA49</accession>
<protein>
    <recommendedName>
        <fullName evidence="1">Peptidase M41 domain-containing protein</fullName>
    </recommendedName>
</protein>
<keyword evidence="3" id="KW-1185">Reference proteome</keyword>
<comment type="caution">
    <text evidence="2">The sequence shown here is derived from an EMBL/GenBank/DDBJ whole genome shotgun (WGS) entry which is preliminary data.</text>
</comment>
<dbReference type="EMBL" id="JAGWCR010000011">
    <property type="protein sequence ID" value="MBS3650990.1"/>
    <property type="molecule type" value="Genomic_DNA"/>
</dbReference>
<dbReference type="RefSeq" id="WP_188256539.1">
    <property type="nucleotide sequence ID" value="NZ_JABVCF010000011.1"/>
</dbReference>
<evidence type="ECO:0000313" key="3">
    <source>
        <dbReference type="Proteomes" id="UP000680348"/>
    </source>
</evidence>
<dbReference type="GO" id="GO:0004222">
    <property type="term" value="F:metalloendopeptidase activity"/>
    <property type="evidence" value="ECO:0007669"/>
    <property type="project" value="InterPro"/>
</dbReference>
<proteinExistence type="predicted"/>
<dbReference type="InterPro" id="IPR037219">
    <property type="entry name" value="Peptidase_M41-like"/>
</dbReference>
<dbReference type="GO" id="GO:0005524">
    <property type="term" value="F:ATP binding"/>
    <property type="evidence" value="ECO:0007669"/>
    <property type="project" value="InterPro"/>
</dbReference>
<dbReference type="GO" id="GO:0006508">
    <property type="term" value="P:proteolysis"/>
    <property type="evidence" value="ECO:0007669"/>
    <property type="project" value="InterPro"/>
</dbReference>
<name>A0A942IA49_9HYPH</name>
<dbReference type="SUPFAM" id="SSF140990">
    <property type="entry name" value="FtsH protease domain-like"/>
    <property type="match status" value="1"/>
</dbReference>
<dbReference type="Gene3D" id="1.20.58.760">
    <property type="entry name" value="Peptidase M41"/>
    <property type="match status" value="1"/>
</dbReference>
<reference evidence="2" key="1">
    <citation type="submission" date="2021-04" db="EMBL/GenBank/DDBJ databases">
        <title>Pseudaminobacter soli sp. nov., isolated from paddy soil contaminated by heavy metals.</title>
        <authorList>
            <person name="Zhang K."/>
        </authorList>
    </citation>
    <scope>NUCLEOTIDE SEQUENCE</scope>
    <source>
        <strain evidence="2">19-2017</strain>
    </source>
</reference>
<dbReference type="InterPro" id="IPR000642">
    <property type="entry name" value="Peptidase_M41"/>
</dbReference>
<evidence type="ECO:0000313" key="2">
    <source>
        <dbReference type="EMBL" id="MBS3650990.1"/>
    </source>
</evidence>
<dbReference type="Proteomes" id="UP000680348">
    <property type="component" value="Unassembled WGS sequence"/>
</dbReference>
<dbReference type="GO" id="GO:0004176">
    <property type="term" value="F:ATP-dependent peptidase activity"/>
    <property type="evidence" value="ECO:0007669"/>
    <property type="project" value="InterPro"/>
</dbReference>
<gene>
    <name evidence="2" type="ORF">KEU06_20465</name>
</gene>